<protein>
    <recommendedName>
        <fullName evidence="2">Ecp2 effector protein-like domain-containing protein</fullName>
    </recommendedName>
</protein>
<proteinExistence type="predicted"/>
<evidence type="ECO:0000313" key="3">
    <source>
        <dbReference type="EMBL" id="KAK8041060.1"/>
    </source>
</evidence>
<evidence type="ECO:0000313" key="4">
    <source>
        <dbReference type="Proteomes" id="UP001480595"/>
    </source>
</evidence>
<dbReference type="RefSeq" id="XP_066708605.1">
    <property type="nucleotide sequence ID" value="XM_066865476.1"/>
</dbReference>
<feature type="signal peptide" evidence="1">
    <location>
        <begin position="1"/>
        <end position="19"/>
    </location>
</feature>
<sequence>MGLFTTVPIALLGLGLAAAEVADTGLMARFNKADTLKGMQVCKKCNKVGMTNFCDGSTFEKGNEKAKGGGAALVKECEVLRDQVKNTDQQLLYMFPMEPINAGEWNLIKVTAGNCGVSFKAGGALQGTDGLAMGTGDVFEIVRDAIAKFQKNGRVSAQGKTFCRGNGADGRFGDVEVAWRVSDPFTNLLA</sequence>
<dbReference type="EMBL" id="JAQQWL010000015">
    <property type="protein sequence ID" value="KAK8041060.1"/>
    <property type="molecule type" value="Genomic_DNA"/>
</dbReference>
<evidence type="ECO:0000259" key="2">
    <source>
        <dbReference type="Pfam" id="PF14856"/>
    </source>
</evidence>
<organism evidence="3 4">
    <name type="scientific">Apiospora phragmitis</name>
    <dbReference type="NCBI Taxonomy" id="2905665"/>
    <lineage>
        <taxon>Eukaryota</taxon>
        <taxon>Fungi</taxon>
        <taxon>Dikarya</taxon>
        <taxon>Ascomycota</taxon>
        <taxon>Pezizomycotina</taxon>
        <taxon>Sordariomycetes</taxon>
        <taxon>Xylariomycetidae</taxon>
        <taxon>Amphisphaeriales</taxon>
        <taxon>Apiosporaceae</taxon>
        <taxon>Apiospora</taxon>
    </lineage>
</organism>
<keyword evidence="4" id="KW-1185">Reference proteome</keyword>
<evidence type="ECO:0000256" key="1">
    <source>
        <dbReference type="SAM" id="SignalP"/>
    </source>
</evidence>
<keyword evidence="1" id="KW-0732">Signal</keyword>
<dbReference type="InterPro" id="IPR029226">
    <property type="entry name" value="Ecp2-like"/>
</dbReference>
<feature type="chain" id="PRO_5046539379" description="Ecp2 effector protein-like domain-containing protein" evidence="1">
    <location>
        <begin position="20"/>
        <end position="190"/>
    </location>
</feature>
<name>A0ABR1T501_9PEZI</name>
<dbReference type="GeneID" id="92098539"/>
<dbReference type="Proteomes" id="UP001480595">
    <property type="component" value="Unassembled WGS sequence"/>
</dbReference>
<dbReference type="Pfam" id="PF14856">
    <property type="entry name" value="Hce2"/>
    <property type="match status" value="1"/>
</dbReference>
<feature type="domain" description="Ecp2 effector protein-like" evidence="2">
    <location>
        <begin position="54"/>
        <end position="163"/>
    </location>
</feature>
<gene>
    <name evidence="3" type="ORF">PG994_014067</name>
</gene>
<accession>A0ABR1T501</accession>
<comment type="caution">
    <text evidence="3">The sequence shown here is derived from an EMBL/GenBank/DDBJ whole genome shotgun (WGS) entry which is preliminary data.</text>
</comment>
<reference evidence="3 4" key="1">
    <citation type="submission" date="2023-01" db="EMBL/GenBank/DDBJ databases">
        <title>Analysis of 21 Apiospora genomes using comparative genomics revels a genus with tremendous synthesis potential of carbohydrate active enzymes and secondary metabolites.</title>
        <authorList>
            <person name="Sorensen T."/>
        </authorList>
    </citation>
    <scope>NUCLEOTIDE SEQUENCE [LARGE SCALE GENOMIC DNA]</scope>
    <source>
        <strain evidence="3 4">CBS 135458</strain>
    </source>
</reference>